<dbReference type="PROSITE" id="PS51257">
    <property type="entry name" value="PROKAR_LIPOPROTEIN"/>
    <property type="match status" value="1"/>
</dbReference>
<name>A0A1M6V4R3_XYLRU</name>
<dbReference type="InterPro" id="IPR025366">
    <property type="entry name" value="DUF4270"/>
</dbReference>
<evidence type="ECO:0000313" key="2">
    <source>
        <dbReference type="Proteomes" id="UP000184130"/>
    </source>
</evidence>
<dbReference type="EMBL" id="FRBD01000011">
    <property type="protein sequence ID" value="SHK76375.1"/>
    <property type="molecule type" value="Genomic_DNA"/>
</dbReference>
<proteinExistence type="predicted"/>
<organism evidence="1 2">
    <name type="scientific">Xylanibacter ruminicola</name>
    <name type="common">Prevotella ruminicola</name>
    <dbReference type="NCBI Taxonomy" id="839"/>
    <lineage>
        <taxon>Bacteria</taxon>
        <taxon>Pseudomonadati</taxon>
        <taxon>Bacteroidota</taxon>
        <taxon>Bacteroidia</taxon>
        <taxon>Bacteroidales</taxon>
        <taxon>Prevotellaceae</taxon>
        <taxon>Xylanibacter</taxon>
    </lineage>
</organism>
<dbReference type="OrthoDB" id="1110209at2"/>
<gene>
    <name evidence="1" type="ORF">SAMN05216463_111124</name>
</gene>
<accession>A0A1M6V4R3</accession>
<dbReference type="Proteomes" id="UP000184130">
    <property type="component" value="Unassembled WGS sequence"/>
</dbReference>
<evidence type="ECO:0000313" key="1">
    <source>
        <dbReference type="EMBL" id="SHK76375.1"/>
    </source>
</evidence>
<evidence type="ECO:0008006" key="3">
    <source>
        <dbReference type="Google" id="ProtNLM"/>
    </source>
</evidence>
<dbReference type="AlphaFoldDB" id="A0A1M6V4R3"/>
<reference evidence="1 2" key="1">
    <citation type="submission" date="2016-11" db="EMBL/GenBank/DDBJ databases">
        <authorList>
            <person name="Jaros S."/>
            <person name="Januszkiewicz K."/>
            <person name="Wedrychowicz H."/>
        </authorList>
    </citation>
    <scope>NUCLEOTIDE SEQUENCE [LARGE SCALE GENOMIC DNA]</scope>
    <source>
        <strain evidence="1 2">KHT3</strain>
    </source>
</reference>
<sequence>MKLRLFTAIAATAMAVISCTEDTGIIGSSITNETDKLVYSTGVYNATSRSILADSVYTRNTDYYFGMVKDPETKTYVKSDMMAQFNMIEGFFLPSKDKILSKVDGEVVADSCYISMYVKYPKSFGDTLAAMKMRVSELDSPIDDKYTHYSNFDLKSNGYIRNDGLKVNKMFTVRDLKLTDGNLWSLQNNISKQGTSSDSGYYDRILIPLNIPYTAKNGKTYNNYGTYIIRSYYEHPEYFTNSYRFVHNVCPGFNFEITDGLGVMANIMEIDLQMFYKFQNDTTEAITSIYLSSTPEVLQTAHVTNNKAALKQLVDDNSCTYLKSPAGIFTEVTLPVDEISQAHSTDSLLSVSISFQRENHNIQTGEKPLTTPSNILMVQKDSLYSFFENKTMYDYKRSFLASLGTTNVYTFSNIGNIITLMAQQKANGLKNDANWVANHPDWNKVVLVPIAAATSTSTDYYGNTSSTISAIYNNMGLSSTKLVGGADKPIEVQVIYAKFKE</sequence>
<dbReference type="Pfam" id="PF14092">
    <property type="entry name" value="DUF4270"/>
    <property type="match status" value="1"/>
</dbReference>
<protein>
    <recommendedName>
        <fullName evidence="3">DUF4270 domain-containing protein</fullName>
    </recommendedName>
</protein>
<dbReference type="RefSeq" id="WP_073208406.1">
    <property type="nucleotide sequence ID" value="NZ_FRBD01000011.1"/>
</dbReference>